<gene>
    <name evidence="1" type="ORF">LPQ35_08015</name>
</gene>
<keyword evidence="2" id="KW-1185">Reference proteome</keyword>
<dbReference type="InterPro" id="IPR028978">
    <property type="entry name" value="Chorismate_lyase_/UTRA_dom_sf"/>
</dbReference>
<accession>A0ABZ3H192</accession>
<protein>
    <submittedName>
        <fullName evidence="1">Chorismate pyruvate-lyase family protein</fullName>
    </submittedName>
</protein>
<keyword evidence="1" id="KW-0670">Pyruvate</keyword>
<dbReference type="SUPFAM" id="SSF64288">
    <property type="entry name" value="Chorismate lyase-like"/>
    <property type="match status" value="1"/>
</dbReference>
<sequence length="156" mass="17841">MNPILRILERTDGSVTSIIEALTGERAKIKTIEQKVIGASPEIAEKLNINEGDEVNFRVVDIFSAGIRFARAVSYTPLKRLDESFKRDLMSADIPVGKIIRKYKLEVRREINWSCIKENELGKCLVRNYSIIHRGEVLINITESFPFSAFDGLRWE</sequence>
<dbReference type="Gene3D" id="3.40.1410.10">
    <property type="entry name" value="Chorismate lyase-like"/>
    <property type="match status" value="1"/>
</dbReference>
<dbReference type="InterPro" id="IPR002800">
    <property type="entry name" value="Rv2949c-like"/>
</dbReference>
<name>A0ABZ3H192_GEOAI</name>
<dbReference type="Proteomes" id="UP001492541">
    <property type="component" value="Chromosome"/>
</dbReference>
<organism evidence="1 2">
    <name type="scientific">Geoglobus acetivorans</name>
    <dbReference type="NCBI Taxonomy" id="565033"/>
    <lineage>
        <taxon>Archaea</taxon>
        <taxon>Methanobacteriati</taxon>
        <taxon>Methanobacteriota</taxon>
        <taxon>Archaeoglobi</taxon>
        <taxon>Archaeoglobales</taxon>
        <taxon>Archaeoglobaceae</taxon>
        <taxon>Geoglobus</taxon>
    </lineage>
</organism>
<evidence type="ECO:0000313" key="2">
    <source>
        <dbReference type="Proteomes" id="UP001492541"/>
    </source>
</evidence>
<proteinExistence type="predicted"/>
<dbReference type="GeneID" id="90449626"/>
<dbReference type="RefSeq" id="WP_193808515.1">
    <property type="nucleotide sequence ID" value="NZ_CP087714.1"/>
</dbReference>
<dbReference type="EMBL" id="CP087714">
    <property type="protein sequence ID" value="XAT63197.1"/>
    <property type="molecule type" value="Genomic_DNA"/>
</dbReference>
<dbReference type="Pfam" id="PF01947">
    <property type="entry name" value="Rv2949c-like"/>
    <property type="match status" value="1"/>
</dbReference>
<reference evidence="1 2" key="1">
    <citation type="submission" date="2021-11" db="EMBL/GenBank/DDBJ databases">
        <title>Whole genome of Geoglobus acetivorans.</title>
        <authorList>
            <person name="Liu D."/>
        </authorList>
    </citation>
    <scope>NUCLEOTIDE SEQUENCE [LARGE SCALE GENOMIC DNA]</scope>
    <source>
        <strain evidence="1 2">SBH6</strain>
    </source>
</reference>
<evidence type="ECO:0000313" key="1">
    <source>
        <dbReference type="EMBL" id="XAT63197.1"/>
    </source>
</evidence>